<keyword evidence="4" id="KW-0813">Transport</keyword>
<gene>
    <name evidence="13" type="ORF">D9758_000824</name>
</gene>
<dbReference type="GO" id="GO:0005743">
    <property type="term" value="C:mitochondrial inner membrane"/>
    <property type="evidence" value="ECO:0007669"/>
    <property type="project" value="UniProtKB-SubCell"/>
</dbReference>
<dbReference type="EMBL" id="JAACJM010000003">
    <property type="protein sequence ID" value="KAF5373570.1"/>
    <property type="molecule type" value="Genomic_DNA"/>
</dbReference>
<keyword evidence="14" id="KW-1185">Reference proteome</keyword>
<keyword evidence="10" id="KW-0496">Mitochondrion</keyword>
<evidence type="ECO:0000256" key="8">
    <source>
        <dbReference type="ARBA" id="ARBA00022989"/>
    </source>
</evidence>
<evidence type="ECO:0000256" key="6">
    <source>
        <dbReference type="ARBA" id="ARBA00022792"/>
    </source>
</evidence>
<name>A0A8H5GZ04_9AGAR</name>
<dbReference type="Pfam" id="PF11711">
    <property type="entry name" value="Tim54"/>
    <property type="match status" value="1"/>
</dbReference>
<evidence type="ECO:0000256" key="9">
    <source>
        <dbReference type="ARBA" id="ARBA00023010"/>
    </source>
</evidence>
<evidence type="ECO:0000313" key="14">
    <source>
        <dbReference type="Proteomes" id="UP000559256"/>
    </source>
</evidence>
<reference evidence="13 14" key="1">
    <citation type="journal article" date="2020" name="ISME J.">
        <title>Uncovering the hidden diversity of litter-decomposition mechanisms in mushroom-forming fungi.</title>
        <authorList>
            <person name="Floudas D."/>
            <person name="Bentzer J."/>
            <person name="Ahren D."/>
            <person name="Johansson T."/>
            <person name="Persson P."/>
            <person name="Tunlid A."/>
        </authorList>
    </citation>
    <scope>NUCLEOTIDE SEQUENCE [LARGE SCALE GENOMIC DNA]</scope>
    <source>
        <strain evidence="13 14">CBS 291.85</strain>
    </source>
</reference>
<feature type="compositionally biased region" description="Polar residues" evidence="12">
    <location>
        <begin position="352"/>
        <end position="367"/>
    </location>
</feature>
<proteinExistence type="inferred from homology"/>
<dbReference type="OrthoDB" id="5598305at2759"/>
<evidence type="ECO:0000256" key="1">
    <source>
        <dbReference type="ARBA" id="ARBA00004434"/>
    </source>
</evidence>
<evidence type="ECO:0000256" key="5">
    <source>
        <dbReference type="ARBA" id="ARBA00022692"/>
    </source>
</evidence>
<comment type="subcellular location">
    <subcellularLocation>
        <location evidence="1">Mitochondrion inner membrane</location>
        <topology evidence="1">Single-pass membrane protein</topology>
    </subcellularLocation>
</comment>
<organism evidence="13 14">
    <name type="scientific">Tetrapyrgos nigripes</name>
    <dbReference type="NCBI Taxonomy" id="182062"/>
    <lineage>
        <taxon>Eukaryota</taxon>
        <taxon>Fungi</taxon>
        <taxon>Dikarya</taxon>
        <taxon>Basidiomycota</taxon>
        <taxon>Agaricomycotina</taxon>
        <taxon>Agaricomycetes</taxon>
        <taxon>Agaricomycetidae</taxon>
        <taxon>Agaricales</taxon>
        <taxon>Marasmiineae</taxon>
        <taxon>Marasmiaceae</taxon>
        <taxon>Tetrapyrgos</taxon>
    </lineage>
</organism>
<evidence type="ECO:0000256" key="11">
    <source>
        <dbReference type="ARBA" id="ARBA00023136"/>
    </source>
</evidence>
<feature type="region of interest" description="Disordered" evidence="12">
    <location>
        <begin position="345"/>
        <end position="376"/>
    </location>
</feature>
<protein>
    <recommendedName>
        <fullName evidence="3">Mitochondrial import inner membrane translocase subunit TIM54</fullName>
    </recommendedName>
</protein>
<evidence type="ECO:0000313" key="13">
    <source>
        <dbReference type="EMBL" id="KAF5373570.1"/>
    </source>
</evidence>
<dbReference type="GO" id="GO:0015031">
    <property type="term" value="P:protein transport"/>
    <property type="evidence" value="ECO:0007669"/>
    <property type="project" value="UniProtKB-KW"/>
</dbReference>
<comment type="caution">
    <text evidence="13">The sequence shown here is derived from an EMBL/GenBank/DDBJ whole genome shotgun (WGS) entry which is preliminary data.</text>
</comment>
<keyword evidence="7" id="KW-0653">Protein transport</keyword>
<keyword evidence="6" id="KW-0999">Mitochondrion inner membrane</keyword>
<comment type="similarity">
    <text evidence="2">Belongs to the TIM54 family.</text>
</comment>
<feature type="region of interest" description="Disordered" evidence="12">
    <location>
        <begin position="225"/>
        <end position="288"/>
    </location>
</feature>
<dbReference type="InterPro" id="IPR021056">
    <property type="entry name" value="Mt_import_IM_translocase_Tim54"/>
</dbReference>
<keyword evidence="9" id="KW-0811">Translocation</keyword>
<keyword evidence="11" id="KW-0472">Membrane</keyword>
<evidence type="ECO:0000256" key="10">
    <source>
        <dbReference type="ARBA" id="ARBA00023128"/>
    </source>
</evidence>
<keyword evidence="5" id="KW-0812">Transmembrane</keyword>
<dbReference type="Proteomes" id="UP000559256">
    <property type="component" value="Unassembled WGS sequence"/>
</dbReference>
<evidence type="ECO:0000256" key="2">
    <source>
        <dbReference type="ARBA" id="ARBA00006355"/>
    </source>
</evidence>
<evidence type="ECO:0000256" key="7">
    <source>
        <dbReference type="ARBA" id="ARBA00022927"/>
    </source>
</evidence>
<accession>A0A8H5GZ04</accession>
<evidence type="ECO:0000256" key="4">
    <source>
        <dbReference type="ARBA" id="ARBA00022448"/>
    </source>
</evidence>
<sequence length="489" mass="55222">MSTQDAKPPVTPSQASGIRAALQYTGIPPSWLDKRPRLPSRNWLIFLSVTSSVIGLYIYDRRESKRIKQEYIEKVKYLSEQTGDHLSWPRKVTVYGAKWPGDEDYDQAMKYFRKFVKPILVAGAVDYEMVVGKRSGDLTRRIAEEIKARRRVDVGLDPAPSADLLPPNFPFRPLAELRQQELEGGIVIVGRPTFKEFMAGLKKGWTESLEKVDADERLAQELEMDGRFDEPEEPSGVEKLSPGPDSQPIPSSAPSPVLSHLQYRLPPTPSPQSRPAAPSTIPESLNTPPTIIPTLPPILFVSFTNYIGFTQIPLMVWDFFNQRYKVRSGAEAGYRLVMNSTRPFSYPPSPESQPLFSDITSSPTPSSKGDLDHGKESEAYFRSSLSSIPDDIEKARKKYYDGLPAKLETARALARGTREPTKEEIENPPSTEVELRADRMKKEKRWRNDLEGWNIVRPDKEVEWDERFGDALRVFDDPPDTDLPTAATT</sequence>
<evidence type="ECO:0000256" key="3">
    <source>
        <dbReference type="ARBA" id="ARBA00020796"/>
    </source>
</evidence>
<evidence type="ECO:0000256" key="12">
    <source>
        <dbReference type="SAM" id="MobiDB-lite"/>
    </source>
</evidence>
<dbReference type="AlphaFoldDB" id="A0A8H5GZ04"/>
<keyword evidence="8" id="KW-1133">Transmembrane helix</keyword>